<sequence>MDIVERFGASIEPYVILSHTWEDEEVTFQDCDKPSMRNEMKGFQKIRQTCELGAADGYRYAWVDTCCIDKTKSTELSEAINSMYKWYEDAAVCYVYLSDLRDGAGDEALKEQRWFKRGWTLQELIAPREVQFFSQNWLRIGVKAGMARLLSEITSINHDILSMSQDLNDFKDLAYCLLGIVGVNMPMLYGEGKKAFLRLQQEIIKTTNDLSIFAWEYVPVVRRTWQDHKNINCGIFAESPSEFAIRDPLVGSKLKITPLKRQTEGDVTVTNAGIKITCRLQLVWTRHKGNYSYVLPVARTHGESTRKRNLFFDDDLGVMLKKIDSGLFVRQNPLSLVRMNKRTKRLDVDRYCPNAYILNDLSMWSPLDRVIRCWPWADWDDETGVFMTGRDGPRGSMLIEVKVEDPIDDIPPQIMEFMFVFFGLLDHDYLTYTLVEYGPYQMPLDLINLRLHGRDMSHKEMFHALRRSPIPRQHSALARIPRTEYGIRLSVQAVETKPPKWEFSMLVQSCLDLLKEHHVHVLDTAGRYPAEAQGRSEELIGETKATQQGFQVDTKILAMSADHRGELSKQNIEQSINTLHIHFPDSQTPIEEQASTLDKLHKQGKFAQLGVSNFTASQLTAFIEVCDKHGFVKPTVYQGEYSLISRGMEKHLLPILCEHGIVFNAFRVIAAGFLSGSLTSGSTEGTRFSGDGRIAKYMSALWDKESLHNAQRKLNAAIKDVGITSIEAALRWAYYHSALGQGDGIILGASKESQIESNIKAIGNGPLPDTVVAAIEALWEDLRAEREDSYIN</sequence>
<keyword evidence="1" id="KW-0560">Oxidoreductase</keyword>
<dbReference type="OrthoDB" id="20872at2759"/>
<dbReference type="Pfam" id="PF26640">
    <property type="entry name" value="DUF8212"/>
    <property type="match status" value="1"/>
</dbReference>
<protein>
    <submittedName>
        <fullName evidence="5">Ankyrin repeat-containing protein</fullName>
    </submittedName>
</protein>
<dbReference type="InterPro" id="IPR023210">
    <property type="entry name" value="NADP_OxRdtase_dom"/>
</dbReference>
<accession>A0A8H3VXF5</accession>
<keyword evidence="6" id="KW-1185">Reference proteome</keyword>
<dbReference type="Gene3D" id="3.20.20.100">
    <property type="entry name" value="NADP-dependent oxidoreductase domain"/>
    <property type="match status" value="1"/>
</dbReference>
<dbReference type="Pfam" id="PF06985">
    <property type="entry name" value="HET"/>
    <property type="match status" value="1"/>
</dbReference>
<proteinExistence type="predicted"/>
<dbReference type="EMBL" id="WOWK01000150">
    <property type="protein sequence ID" value="KAF0316729.1"/>
    <property type="molecule type" value="Genomic_DNA"/>
</dbReference>
<feature type="domain" description="DUF8212" evidence="4">
    <location>
        <begin position="194"/>
        <end position="220"/>
    </location>
</feature>
<dbReference type="Pfam" id="PF00248">
    <property type="entry name" value="Aldo_ket_red"/>
    <property type="match status" value="1"/>
</dbReference>
<dbReference type="InterPro" id="IPR010730">
    <property type="entry name" value="HET"/>
</dbReference>
<dbReference type="GO" id="GO:0016491">
    <property type="term" value="F:oxidoreductase activity"/>
    <property type="evidence" value="ECO:0007669"/>
    <property type="project" value="UniProtKB-KW"/>
</dbReference>
<dbReference type="Proteomes" id="UP000434172">
    <property type="component" value="Unassembled WGS sequence"/>
</dbReference>
<evidence type="ECO:0000313" key="6">
    <source>
        <dbReference type="Proteomes" id="UP000434172"/>
    </source>
</evidence>
<name>A0A8H3VXF5_9PEZI</name>
<dbReference type="InterPro" id="IPR036812">
    <property type="entry name" value="NAD(P)_OxRdtase_dom_sf"/>
</dbReference>
<evidence type="ECO:0000259" key="3">
    <source>
        <dbReference type="Pfam" id="PF06985"/>
    </source>
</evidence>
<dbReference type="PANTHER" id="PTHR10622">
    <property type="entry name" value="HET DOMAIN-CONTAINING PROTEIN"/>
    <property type="match status" value="1"/>
</dbReference>
<comment type="caution">
    <text evidence="5">The sequence shown here is derived from an EMBL/GenBank/DDBJ whole genome shotgun (WGS) entry which is preliminary data.</text>
</comment>
<evidence type="ECO:0000259" key="4">
    <source>
        <dbReference type="Pfam" id="PF26640"/>
    </source>
</evidence>
<gene>
    <name evidence="5" type="ORF">GQ607_016071</name>
</gene>
<feature type="domain" description="Heterokaryon incompatibility" evidence="3">
    <location>
        <begin position="14"/>
        <end position="107"/>
    </location>
</feature>
<reference evidence="5 6" key="1">
    <citation type="submission" date="2019-12" db="EMBL/GenBank/DDBJ databases">
        <title>A genome sequence resource for the geographically widespread anthracnose pathogen Colletotrichum asianum.</title>
        <authorList>
            <person name="Meng Y."/>
        </authorList>
    </citation>
    <scope>NUCLEOTIDE SEQUENCE [LARGE SCALE GENOMIC DNA]</scope>
    <source>
        <strain evidence="5 6">ICMP 18580</strain>
    </source>
</reference>
<organism evidence="5 6">
    <name type="scientific">Colletotrichum asianum</name>
    <dbReference type="NCBI Taxonomy" id="702518"/>
    <lineage>
        <taxon>Eukaryota</taxon>
        <taxon>Fungi</taxon>
        <taxon>Dikarya</taxon>
        <taxon>Ascomycota</taxon>
        <taxon>Pezizomycotina</taxon>
        <taxon>Sordariomycetes</taxon>
        <taxon>Hypocreomycetidae</taxon>
        <taxon>Glomerellales</taxon>
        <taxon>Glomerellaceae</taxon>
        <taxon>Colletotrichum</taxon>
        <taxon>Colletotrichum gloeosporioides species complex</taxon>
    </lineage>
</organism>
<dbReference type="SUPFAM" id="SSF51430">
    <property type="entry name" value="NAD(P)-linked oxidoreductase"/>
    <property type="match status" value="1"/>
</dbReference>
<feature type="domain" description="NADP-dependent oxidoreductase" evidence="2">
    <location>
        <begin position="514"/>
        <end position="780"/>
    </location>
</feature>
<evidence type="ECO:0000313" key="5">
    <source>
        <dbReference type="EMBL" id="KAF0316729.1"/>
    </source>
</evidence>
<dbReference type="AlphaFoldDB" id="A0A8H3VXF5"/>
<evidence type="ECO:0000256" key="1">
    <source>
        <dbReference type="ARBA" id="ARBA00023002"/>
    </source>
</evidence>
<evidence type="ECO:0000259" key="2">
    <source>
        <dbReference type="Pfam" id="PF00248"/>
    </source>
</evidence>
<dbReference type="PANTHER" id="PTHR10622:SF12">
    <property type="entry name" value="HET DOMAIN-CONTAINING PROTEIN"/>
    <property type="match status" value="1"/>
</dbReference>
<dbReference type="InterPro" id="IPR058525">
    <property type="entry name" value="DUF8212"/>
</dbReference>